<name>T1GVW2_MEGSC</name>
<dbReference type="EMBL" id="CAQQ02076822">
    <property type="status" value="NOT_ANNOTATED_CDS"/>
    <property type="molecule type" value="Genomic_DNA"/>
</dbReference>
<reference evidence="1" key="2">
    <citation type="submission" date="2015-06" db="UniProtKB">
        <authorList>
            <consortium name="EnsemblMetazoa"/>
        </authorList>
    </citation>
    <scope>IDENTIFICATION</scope>
</reference>
<evidence type="ECO:0000313" key="2">
    <source>
        <dbReference type="Proteomes" id="UP000015102"/>
    </source>
</evidence>
<dbReference type="AlphaFoldDB" id="T1GVW2"/>
<accession>T1GVW2</accession>
<organism evidence="1 2">
    <name type="scientific">Megaselia scalaris</name>
    <name type="common">Humpbacked fly</name>
    <name type="synonym">Phora scalaris</name>
    <dbReference type="NCBI Taxonomy" id="36166"/>
    <lineage>
        <taxon>Eukaryota</taxon>
        <taxon>Metazoa</taxon>
        <taxon>Ecdysozoa</taxon>
        <taxon>Arthropoda</taxon>
        <taxon>Hexapoda</taxon>
        <taxon>Insecta</taxon>
        <taxon>Pterygota</taxon>
        <taxon>Neoptera</taxon>
        <taxon>Endopterygota</taxon>
        <taxon>Diptera</taxon>
        <taxon>Brachycera</taxon>
        <taxon>Muscomorpha</taxon>
        <taxon>Platypezoidea</taxon>
        <taxon>Phoridae</taxon>
        <taxon>Megaseliini</taxon>
        <taxon>Megaselia</taxon>
    </lineage>
</organism>
<reference evidence="2" key="1">
    <citation type="submission" date="2013-02" db="EMBL/GenBank/DDBJ databases">
        <authorList>
            <person name="Hughes D."/>
        </authorList>
    </citation>
    <scope>NUCLEOTIDE SEQUENCE</scope>
    <source>
        <strain>Durham</strain>
        <strain evidence="2">NC isolate 2 -- Noor lab</strain>
    </source>
</reference>
<evidence type="ECO:0000313" key="1">
    <source>
        <dbReference type="EnsemblMetazoa" id="MESCA007930-PA"/>
    </source>
</evidence>
<sequence length="95" mass="11048">MDDSTNNTNAIAPKDESNVTLTIRLIMQGKVRFSFGLHINSMDRLKFFESLVKKFEFCLHAKIQRSKFTSIKFLNNGKTCRSLHKLLCYIQFISQ</sequence>
<keyword evidence="2" id="KW-1185">Reference proteome</keyword>
<dbReference type="HOGENOM" id="CLU_2375154_0_0_1"/>
<protein>
    <submittedName>
        <fullName evidence="1">Uncharacterized protein</fullName>
    </submittedName>
</protein>
<dbReference type="EnsemblMetazoa" id="MESCA007930-RA">
    <property type="protein sequence ID" value="MESCA007930-PA"/>
    <property type="gene ID" value="MESCA007930"/>
</dbReference>
<dbReference type="Proteomes" id="UP000015102">
    <property type="component" value="Unassembled WGS sequence"/>
</dbReference>
<proteinExistence type="predicted"/>